<protein>
    <submittedName>
        <fullName evidence="2">Uncharacterized protein</fullName>
    </submittedName>
</protein>
<gene>
    <name evidence="2" type="ORF">BpHYR1_008401</name>
</gene>
<comment type="caution">
    <text evidence="2">The sequence shown here is derived from an EMBL/GenBank/DDBJ whole genome shotgun (WGS) entry which is preliminary data.</text>
</comment>
<evidence type="ECO:0000256" key="1">
    <source>
        <dbReference type="SAM" id="MobiDB-lite"/>
    </source>
</evidence>
<organism evidence="2 3">
    <name type="scientific">Brachionus plicatilis</name>
    <name type="common">Marine rotifer</name>
    <name type="synonym">Brachionus muelleri</name>
    <dbReference type="NCBI Taxonomy" id="10195"/>
    <lineage>
        <taxon>Eukaryota</taxon>
        <taxon>Metazoa</taxon>
        <taxon>Spiralia</taxon>
        <taxon>Gnathifera</taxon>
        <taxon>Rotifera</taxon>
        <taxon>Eurotatoria</taxon>
        <taxon>Monogononta</taxon>
        <taxon>Pseudotrocha</taxon>
        <taxon>Ploima</taxon>
        <taxon>Brachionidae</taxon>
        <taxon>Brachionus</taxon>
    </lineage>
</organism>
<proteinExistence type="predicted"/>
<sequence length="60" mass="6594">MLPFFAPKTGSAPGTTRQLSTKDTAENNIQNESTPSQVSKKTRGRPPLPRDENGKLIRNN</sequence>
<evidence type="ECO:0000313" key="2">
    <source>
        <dbReference type="EMBL" id="RNA28029.1"/>
    </source>
</evidence>
<feature type="compositionally biased region" description="Basic and acidic residues" evidence="1">
    <location>
        <begin position="48"/>
        <end position="60"/>
    </location>
</feature>
<evidence type="ECO:0000313" key="3">
    <source>
        <dbReference type="Proteomes" id="UP000276133"/>
    </source>
</evidence>
<reference evidence="2 3" key="1">
    <citation type="journal article" date="2018" name="Sci. Rep.">
        <title>Genomic signatures of local adaptation to the degree of environmental predictability in rotifers.</title>
        <authorList>
            <person name="Franch-Gras L."/>
            <person name="Hahn C."/>
            <person name="Garcia-Roger E.M."/>
            <person name="Carmona M.J."/>
            <person name="Serra M."/>
            <person name="Gomez A."/>
        </authorList>
    </citation>
    <scope>NUCLEOTIDE SEQUENCE [LARGE SCALE GENOMIC DNA]</scope>
    <source>
        <strain evidence="2">HYR1</strain>
    </source>
</reference>
<feature type="compositionally biased region" description="Polar residues" evidence="1">
    <location>
        <begin position="12"/>
        <end position="39"/>
    </location>
</feature>
<dbReference type="AlphaFoldDB" id="A0A3M7RX57"/>
<dbReference type="EMBL" id="REGN01002447">
    <property type="protein sequence ID" value="RNA28029.1"/>
    <property type="molecule type" value="Genomic_DNA"/>
</dbReference>
<name>A0A3M7RX57_BRAPC</name>
<keyword evidence="3" id="KW-1185">Reference proteome</keyword>
<accession>A0A3M7RX57</accession>
<dbReference type="Proteomes" id="UP000276133">
    <property type="component" value="Unassembled WGS sequence"/>
</dbReference>
<feature type="region of interest" description="Disordered" evidence="1">
    <location>
        <begin position="1"/>
        <end position="60"/>
    </location>
</feature>